<dbReference type="InterPro" id="IPR050736">
    <property type="entry name" value="Sensor_HK_Regulatory"/>
</dbReference>
<dbReference type="PRINTS" id="PR00344">
    <property type="entry name" value="BCTRLSENSOR"/>
</dbReference>
<dbReference type="PANTHER" id="PTHR43711">
    <property type="entry name" value="TWO-COMPONENT HISTIDINE KINASE"/>
    <property type="match status" value="1"/>
</dbReference>
<evidence type="ECO:0000313" key="12">
    <source>
        <dbReference type="Proteomes" id="UP001570511"/>
    </source>
</evidence>
<evidence type="ECO:0000259" key="9">
    <source>
        <dbReference type="PROSITE" id="PS50110"/>
    </source>
</evidence>
<feature type="domain" description="PAS" evidence="10">
    <location>
        <begin position="146"/>
        <end position="216"/>
    </location>
</feature>
<proteinExistence type="predicted"/>
<dbReference type="PANTHER" id="PTHR43711:SF1">
    <property type="entry name" value="HISTIDINE KINASE 1"/>
    <property type="match status" value="1"/>
</dbReference>
<dbReference type="SUPFAM" id="SSF55874">
    <property type="entry name" value="ATPase domain of HSP90 chaperone/DNA topoisomerase II/histidine kinase"/>
    <property type="match status" value="1"/>
</dbReference>
<dbReference type="InterPro" id="IPR011006">
    <property type="entry name" value="CheY-like_superfamily"/>
</dbReference>
<keyword evidence="12" id="KW-1185">Reference proteome</keyword>
<dbReference type="CDD" id="cd00082">
    <property type="entry name" value="HisKA"/>
    <property type="match status" value="1"/>
</dbReference>
<dbReference type="RefSeq" id="WP_372390568.1">
    <property type="nucleotide sequence ID" value="NZ_JBGNYA010000001.1"/>
</dbReference>
<evidence type="ECO:0000256" key="3">
    <source>
        <dbReference type="ARBA" id="ARBA00022553"/>
    </source>
</evidence>
<dbReference type="Gene3D" id="3.30.450.20">
    <property type="entry name" value="PAS domain"/>
    <property type="match status" value="1"/>
</dbReference>
<dbReference type="Gene3D" id="3.40.50.2300">
    <property type="match status" value="1"/>
</dbReference>
<protein>
    <recommendedName>
        <fullName evidence="2">histidine kinase</fullName>
        <ecNumber evidence="2">2.7.13.3</ecNumber>
    </recommendedName>
</protein>
<dbReference type="InterPro" id="IPR003018">
    <property type="entry name" value="GAF"/>
</dbReference>
<keyword evidence="3 7" id="KW-0597">Phosphoprotein</keyword>
<reference evidence="11 12" key="1">
    <citation type="submission" date="2024-08" db="EMBL/GenBank/DDBJ databases">
        <title>Halobellus sp. MBLA0158 whole genome sequence.</title>
        <authorList>
            <person name="Hwang C.Y."/>
            <person name="Cho E.-S."/>
            <person name="Seo M.-J."/>
        </authorList>
    </citation>
    <scope>NUCLEOTIDE SEQUENCE [LARGE SCALE GENOMIC DNA]</scope>
    <source>
        <strain evidence="11 12">MBLA0158</strain>
    </source>
</reference>
<keyword evidence="4" id="KW-0808">Transferase</keyword>
<dbReference type="GO" id="GO:0004673">
    <property type="term" value="F:protein histidine kinase activity"/>
    <property type="evidence" value="ECO:0007669"/>
    <property type="project" value="UniProtKB-EC"/>
</dbReference>
<accession>A0ABD5MDQ8</accession>
<dbReference type="SMART" id="SM00387">
    <property type="entry name" value="HATPase_c"/>
    <property type="match status" value="1"/>
</dbReference>
<dbReference type="Pfam" id="PF13185">
    <property type="entry name" value="GAF_2"/>
    <property type="match status" value="1"/>
</dbReference>
<dbReference type="SMART" id="SM00448">
    <property type="entry name" value="REC"/>
    <property type="match status" value="1"/>
</dbReference>
<dbReference type="SMART" id="SM00091">
    <property type="entry name" value="PAS"/>
    <property type="match status" value="1"/>
</dbReference>
<comment type="caution">
    <text evidence="11">The sequence shown here is derived from an EMBL/GenBank/DDBJ whole genome shotgun (WGS) entry which is preliminary data.</text>
</comment>
<dbReference type="NCBIfam" id="TIGR00229">
    <property type="entry name" value="sensory_box"/>
    <property type="match status" value="1"/>
</dbReference>
<keyword evidence="6" id="KW-0902">Two-component regulatory system</keyword>
<dbReference type="InterPro" id="IPR013656">
    <property type="entry name" value="PAS_4"/>
</dbReference>
<dbReference type="InterPro" id="IPR004358">
    <property type="entry name" value="Sig_transdc_His_kin-like_C"/>
</dbReference>
<dbReference type="Pfam" id="PF02518">
    <property type="entry name" value="HATPase_c"/>
    <property type="match status" value="1"/>
</dbReference>
<evidence type="ECO:0000256" key="2">
    <source>
        <dbReference type="ARBA" id="ARBA00012438"/>
    </source>
</evidence>
<dbReference type="InterPro" id="IPR035965">
    <property type="entry name" value="PAS-like_dom_sf"/>
</dbReference>
<evidence type="ECO:0000259" key="10">
    <source>
        <dbReference type="PROSITE" id="PS50112"/>
    </source>
</evidence>
<feature type="domain" description="Histidine kinase" evidence="8">
    <location>
        <begin position="442"/>
        <end position="647"/>
    </location>
</feature>
<evidence type="ECO:0000256" key="1">
    <source>
        <dbReference type="ARBA" id="ARBA00000085"/>
    </source>
</evidence>
<name>A0ABD5MDQ8_9EURY</name>
<dbReference type="PROSITE" id="PS50110">
    <property type="entry name" value="RESPONSE_REGULATORY"/>
    <property type="match status" value="1"/>
</dbReference>
<organism evidence="11 12">
    <name type="scientific">Halobellus rubicundus</name>
    <dbReference type="NCBI Taxonomy" id="2996466"/>
    <lineage>
        <taxon>Archaea</taxon>
        <taxon>Methanobacteriati</taxon>
        <taxon>Methanobacteriota</taxon>
        <taxon>Stenosarchaea group</taxon>
        <taxon>Halobacteria</taxon>
        <taxon>Halobacteriales</taxon>
        <taxon>Haloferacaceae</taxon>
        <taxon>Halobellus</taxon>
    </lineage>
</organism>
<dbReference type="EC" id="2.7.13.3" evidence="2"/>
<evidence type="ECO:0000313" key="11">
    <source>
        <dbReference type="EMBL" id="MFA1612013.1"/>
    </source>
</evidence>
<dbReference type="PROSITE" id="PS50109">
    <property type="entry name" value="HIS_KIN"/>
    <property type="match status" value="1"/>
</dbReference>
<dbReference type="Pfam" id="PF08448">
    <property type="entry name" value="PAS_4"/>
    <property type="match status" value="1"/>
</dbReference>
<evidence type="ECO:0000256" key="5">
    <source>
        <dbReference type="ARBA" id="ARBA00022777"/>
    </source>
</evidence>
<feature type="domain" description="Response regulatory" evidence="9">
    <location>
        <begin position="15"/>
        <end position="131"/>
    </location>
</feature>
<dbReference type="SUPFAM" id="SSF52172">
    <property type="entry name" value="CheY-like"/>
    <property type="match status" value="1"/>
</dbReference>
<dbReference type="SMART" id="SM00065">
    <property type="entry name" value="GAF"/>
    <property type="match status" value="1"/>
</dbReference>
<evidence type="ECO:0000256" key="4">
    <source>
        <dbReference type="ARBA" id="ARBA00022679"/>
    </source>
</evidence>
<dbReference type="GO" id="GO:0000160">
    <property type="term" value="P:phosphorelay signal transduction system"/>
    <property type="evidence" value="ECO:0007669"/>
    <property type="project" value="UniProtKB-KW"/>
</dbReference>
<gene>
    <name evidence="11" type="ORF">OS889_13475</name>
</gene>
<dbReference type="Pfam" id="PF00512">
    <property type="entry name" value="HisKA"/>
    <property type="match status" value="1"/>
</dbReference>
<evidence type="ECO:0000256" key="6">
    <source>
        <dbReference type="ARBA" id="ARBA00023012"/>
    </source>
</evidence>
<dbReference type="CDD" id="cd00075">
    <property type="entry name" value="HATPase"/>
    <property type="match status" value="1"/>
</dbReference>
<dbReference type="SUPFAM" id="SSF55781">
    <property type="entry name" value="GAF domain-like"/>
    <property type="match status" value="1"/>
</dbReference>
<dbReference type="InterPro" id="IPR001789">
    <property type="entry name" value="Sig_transdc_resp-reg_receiver"/>
</dbReference>
<dbReference type="PROSITE" id="PS50112">
    <property type="entry name" value="PAS"/>
    <property type="match status" value="1"/>
</dbReference>
<dbReference type="Gene3D" id="3.30.565.10">
    <property type="entry name" value="Histidine kinase-like ATPase, C-terminal domain"/>
    <property type="match status" value="1"/>
</dbReference>
<dbReference type="InterPro" id="IPR003661">
    <property type="entry name" value="HisK_dim/P_dom"/>
</dbReference>
<dbReference type="InterPro" id="IPR005467">
    <property type="entry name" value="His_kinase_dom"/>
</dbReference>
<dbReference type="CDD" id="cd00156">
    <property type="entry name" value="REC"/>
    <property type="match status" value="1"/>
</dbReference>
<dbReference type="Pfam" id="PF00072">
    <property type="entry name" value="Response_reg"/>
    <property type="match status" value="1"/>
</dbReference>
<comment type="catalytic activity">
    <reaction evidence="1">
        <text>ATP + protein L-histidine = ADP + protein N-phospho-L-histidine.</text>
        <dbReference type="EC" id="2.7.13.3"/>
    </reaction>
</comment>
<evidence type="ECO:0000256" key="7">
    <source>
        <dbReference type="PROSITE-ProRule" id="PRU00169"/>
    </source>
</evidence>
<dbReference type="InterPro" id="IPR036890">
    <property type="entry name" value="HATPase_C_sf"/>
</dbReference>
<dbReference type="InterPro" id="IPR003594">
    <property type="entry name" value="HATPase_dom"/>
</dbReference>
<dbReference type="SMART" id="SM00388">
    <property type="entry name" value="HisKA"/>
    <property type="match status" value="1"/>
</dbReference>
<dbReference type="Gene3D" id="3.30.450.40">
    <property type="match status" value="1"/>
</dbReference>
<dbReference type="SUPFAM" id="SSF55785">
    <property type="entry name" value="PYP-like sensor domain (PAS domain)"/>
    <property type="match status" value="1"/>
</dbReference>
<dbReference type="SUPFAM" id="SSF47384">
    <property type="entry name" value="Homodimeric domain of signal transducing histidine kinase"/>
    <property type="match status" value="1"/>
</dbReference>
<evidence type="ECO:0000259" key="8">
    <source>
        <dbReference type="PROSITE" id="PS50109"/>
    </source>
</evidence>
<dbReference type="Gene3D" id="1.10.287.130">
    <property type="match status" value="1"/>
</dbReference>
<dbReference type="InterPro" id="IPR029016">
    <property type="entry name" value="GAF-like_dom_sf"/>
</dbReference>
<dbReference type="EMBL" id="JBGNYA010000001">
    <property type="protein sequence ID" value="MFA1612013.1"/>
    <property type="molecule type" value="Genomic_DNA"/>
</dbReference>
<feature type="modified residue" description="4-aspartylphosphate" evidence="7">
    <location>
        <position position="66"/>
    </location>
</feature>
<dbReference type="AlphaFoldDB" id="A0ABD5MDQ8"/>
<sequence length="653" mass="72274">MVGGKVSNGVAGAIRVLHVDDDPGLADLAAEFLERADDRITVETATDAEEGCARLDERRFDCVVSDYDMPGRNGIDFLEDVRERDPNLPFILFTGKGSEEIASEAISAGVTDYLQKETGTDQYAVLANRVANAVEHDRSRRRVERSERRLREIIDALPHLLYVVTEDGTYSMANESLARFHDTTVEEIEGARLEAVLGSDGAAWFREHLQTVLETGEPKQLPAMPLSASDDDDVHLFETRLFPYTFSETDTRTVLGIAVDVTEREEREERLNALVERFESLQVAARKLVRADDREEIARILAETLDEVFEYPHTVVRYYDDGLLRPVVITEAVREEMGERPAYRVGEGLPGEVFETREARRFDDISDRDDGIDRGGHRSAMYLPIGSHGTLTVGEAEAGAFDESDQALVETLLHHAEAVLDQLDQQAALECQNERLEEVISLISHDLRNPLNVAAGSLELAVETDDLEHLDTAAQAHERMRELIEDVLALAREGDSVGEYEPVSIPAVVEACWRNVDTAEATLRVETERTIRADRTRLRHLLENLFRNAAEHGSTGGQPSADDASERVDTGVTVTVGDIEDDPGFYVADDGPGIPPDERERVFESGYSTATRGTGFGLAIVRRIATAHGWEVALTDSEAGGARFEITGVEFAE</sequence>
<dbReference type="InterPro" id="IPR036097">
    <property type="entry name" value="HisK_dim/P_sf"/>
</dbReference>
<dbReference type="Proteomes" id="UP001570511">
    <property type="component" value="Unassembled WGS sequence"/>
</dbReference>
<dbReference type="InterPro" id="IPR000014">
    <property type="entry name" value="PAS"/>
</dbReference>
<keyword evidence="5" id="KW-0418">Kinase</keyword>